<evidence type="ECO:0000256" key="1">
    <source>
        <dbReference type="SAM" id="SignalP"/>
    </source>
</evidence>
<comment type="caution">
    <text evidence="2">The sequence shown here is derived from an EMBL/GenBank/DDBJ whole genome shotgun (WGS) entry which is preliminary data.</text>
</comment>
<feature type="chain" id="PRO_5040278125" description="Secreted protein" evidence="1">
    <location>
        <begin position="26"/>
        <end position="211"/>
    </location>
</feature>
<gene>
    <name evidence="2" type="ORF">CkaCkLH20_11022</name>
</gene>
<dbReference type="Proteomes" id="UP000781932">
    <property type="component" value="Unassembled WGS sequence"/>
</dbReference>
<feature type="signal peptide" evidence="1">
    <location>
        <begin position="1"/>
        <end position="25"/>
    </location>
</feature>
<keyword evidence="1" id="KW-0732">Signal</keyword>
<dbReference type="GeneID" id="62166810"/>
<reference evidence="2" key="1">
    <citation type="submission" date="2020-03" db="EMBL/GenBank/DDBJ databases">
        <authorList>
            <person name="He L."/>
        </authorList>
    </citation>
    <scope>NUCLEOTIDE SEQUENCE</scope>
    <source>
        <strain evidence="2">CkLH20</strain>
    </source>
</reference>
<dbReference type="OrthoDB" id="3552888at2759"/>
<dbReference type="AlphaFoldDB" id="A0A9P6I3Q3"/>
<reference evidence="2" key="2">
    <citation type="submission" date="2020-11" db="EMBL/GenBank/DDBJ databases">
        <title>Whole genome sequencing of Colletotrichum sp.</title>
        <authorList>
            <person name="Li H."/>
        </authorList>
    </citation>
    <scope>NUCLEOTIDE SEQUENCE</scope>
    <source>
        <strain evidence="2">CkLH20</strain>
    </source>
</reference>
<dbReference type="PANTHER" id="PTHR35605:SF1">
    <property type="entry name" value="ECP2 EFFECTOR PROTEIN DOMAIN-CONTAINING PROTEIN-RELATED"/>
    <property type="match status" value="1"/>
</dbReference>
<evidence type="ECO:0000313" key="3">
    <source>
        <dbReference type="Proteomes" id="UP000781932"/>
    </source>
</evidence>
<dbReference type="EMBL" id="JAATWM020000045">
    <property type="protein sequence ID" value="KAF9871375.1"/>
    <property type="molecule type" value="Genomic_DNA"/>
</dbReference>
<protein>
    <recommendedName>
        <fullName evidence="4">Secreted protein</fullName>
    </recommendedName>
</protein>
<dbReference type="PANTHER" id="PTHR35605">
    <property type="entry name" value="ECP2 EFFECTOR PROTEIN DOMAIN-CONTAINING PROTEIN-RELATED"/>
    <property type="match status" value="1"/>
</dbReference>
<organism evidence="2 3">
    <name type="scientific">Colletotrichum karsti</name>
    <dbReference type="NCBI Taxonomy" id="1095194"/>
    <lineage>
        <taxon>Eukaryota</taxon>
        <taxon>Fungi</taxon>
        <taxon>Dikarya</taxon>
        <taxon>Ascomycota</taxon>
        <taxon>Pezizomycotina</taxon>
        <taxon>Sordariomycetes</taxon>
        <taxon>Hypocreomycetidae</taxon>
        <taxon>Glomerellales</taxon>
        <taxon>Glomerellaceae</taxon>
        <taxon>Colletotrichum</taxon>
        <taxon>Colletotrichum boninense species complex</taxon>
    </lineage>
</organism>
<evidence type="ECO:0000313" key="2">
    <source>
        <dbReference type="EMBL" id="KAF9871375.1"/>
    </source>
</evidence>
<accession>A0A9P6I3Q3</accession>
<proteinExistence type="predicted"/>
<evidence type="ECO:0008006" key="4">
    <source>
        <dbReference type="Google" id="ProtNLM"/>
    </source>
</evidence>
<dbReference type="RefSeq" id="XP_038740836.1">
    <property type="nucleotide sequence ID" value="XM_038893736.1"/>
</dbReference>
<sequence>MTNPNMQTKLIISFLAILGFREAFATTVPNQVSKTSQLFDALPEWNIKTSPGGPVVSFNGTVEALFAYMDSEYPEHLSDVFDLDVVFGSGERGQKLDTPMLEKRTDFSESDAVCYSGAVADGRAITDGIEYLRGVRGQPSLPVDGSYLVSCSQNSGIKWHNHSKQQITLESFGSIADGAQHIVKFCRKEDKVGGVVFHHTQWGVEIRKATC</sequence>
<name>A0A9P6I3Q3_9PEZI</name>
<keyword evidence="3" id="KW-1185">Reference proteome</keyword>